<keyword evidence="2" id="KW-0456">Lyase</keyword>
<dbReference type="EMBL" id="LXQA010055773">
    <property type="protein sequence ID" value="MCI04559.1"/>
    <property type="molecule type" value="Genomic_DNA"/>
</dbReference>
<comment type="caution">
    <text evidence="2">The sequence shown here is derived from an EMBL/GenBank/DDBJ whole genome shotgun (WGS) entry which is preliminary data.</text>
</comment>
<feature type="non-terminal residue" evidence="2">
    <location>
        <position position="63"/>
    </location>
</feature>
<keyword evidence="3" id="KW-1185">Reference proteome</keyword>
<name>A0A392NZG0_9FABA</name>
<evidence type="ECO:0000313" key="2">
    <source>
        <dbReference type="EMBL" id="MCI04559.1"/>
    </source>
</evidence>
<feature type="region of interest" description="Disordered" evidence="1">
    <location>
        <begin position="1"/>
        <end position="41"/>
    </location>
</feature>
<accession>A0A392NZG0</accession>
<sequence>MGGNMGLWDKDCVNGDVGTSREVDNRQRNMPLPDDRIPPRGQALAYPEAVLLVNPIEPELKRR</sequence>
<dbReference type="GO" id="GO:0016829">
    <property type="term" value="F:lyase activity"/>
    <property type="evidence" value="ECO:0007669"/>
    <property type="project" value="UniProtKB-KW"/>
</dbReference>
<organism evidence="2 3">
    <name type="scientific">Trifolium medium</name>
    <dbReference type="NCBI Taxonomy" id="97028"/>
    <lineage>
        <taxon>Eukaryota</taxon>
        <taxon>Viridiplantae</taxon>
        <taxon>Streptophyta</taxon>
        <taxon>Embryophyta</taxon>
        <taxon>Tracheophyta</taxon>
        <taxon>Spermatophyta</taxon>
        <taxon>Magnoliopsida</taxon>
        <taxon>eudicotyledons</taxon>
        <taxon>Gunneridae</taxon>
        <taxon>Pentapetalae</taxon>
        <taxon>rosids</taxon>
        <taxon>fabids</taxon>
        <taxon>Fabales</taxon>
        <taxon>Fabaceae</taxon>
        <taxon>Papilionoideae</taxon>
        <taxon>50 kb inversion clade</taxon>
        <taxon>NPAAA clade</taxon>
        <taxon>Hologalegina</taxon>
        <taxon>IRL clade</taxon>
        <taxon>Trifolieae</taxon>
        <taxon>Trifolium</taxon>
    </lineage>
</organism>
<reference evidence="2 3" key="1">
    <citation type="journal article" date="2018" name="Front. Plant Sci.">
        <title>Red Clover (Trifolium pratense) and Zigzag Clover (T. medium) - A Picture of Genomic Similarities and Differences.</title>
        <authorList>
            <person name="Dluhosova J."/>
            <person name="Istvanek J."/>
            <person name="Nedelnik J."/>
            <person name="Repkova J."/>
        </authorList>
    </citation>
    <scope>NUCLEOTIDE SEQUENCE [LARGE SCALE GENOMIC DNA]</scope>
    <source>
        <strain evidence="3">cv. 10/8</strain>
        <tissue evidence="2">Leaf</tissue>
    </source>
</reference>
<dbReference type="InterPro" id="IPR010325">
    <property type="entry name" value="Rhamnogal_lyase"/>
</dbReference>
<dbReference type="AlphaFoldDB" id="A0A392NZG0"/>
<proteinExistence type="predicted"/>
<protein>
    <submittedName>
        <fullName evidence="2">Rhamnogalacturonate lyase B-like</fullName>
    </submittedName>
</protein>
<feature type="compositionally biased region" description="Basic and acidic residues" evidence="1">
    <location>
        <begin position="8"/>
        <end position="38"/>
    </location>
</feature>
<dbReference type="Pfam" id="PF06045">
    <property type="entry name" value="Rhamnogal_lyase"/>
    <property type="match status" value="1"/>
</dbReference>
<evidence type="ECO:0000313" key="3">
    <source>
        <dbReference type="Proteomes" id="UP000265520"/>
    </source>
</evidence>
<evidence type="ECO:0000256" key="1">
    <source>
        <dbReference type="SAM" id="MobiDB-lite"/>
    </source>
</evidence>
<dbReference type="Proteomes" id="UP000265520">
    <property type="component" value="Unassembled WGS sequence"/>
</dbReference>
<gene>
    <name evidence="2" type="ORF">A2U01_0025606</name>
</gene>